<dbReference type="Pfam" id="PF18947">
    <property type="entry name" value="HAMP_2"/>
    <property type="match status" value="5"/>
</dbReference>
<dbReference type="Gene3D" id="1.20.120.1530">
    <property type="match status" value="3"/>
</dbReference>
<dbReference type="OrthoDB" id="8523at2157"/>
<dbReference type="InterPro" id="IPR051310">
    <property type="entry name" value="MCP_chemotaxis"/>
</dbReference>
<dbReference type="PANTHER" id="PTHR43531">
    <property type="entry name" value="PROTEIN ICFG"/>
    <property type="match status" value="1"/>
</dbReference>
<reference evidence="6" key="1">
    <citation type="journal article" date="2016" name="Stand. Genomic Sci.">
        <title>Complete genome sequence of Methanospirillum hungatei type strain JF1.</title>
        <authorList>
            <person name="Gunsalus R.P."/>
            <person name="Cook L.E."/>
            <person name="Crable B."/>
            <person name="Rohlin L."/>
            <person name="McDonald E."/>
            <person name="Mouttaki H."/>
            <person name="Sieber J.R."/>
            <person name="Poweleit N."/>
            <person name="Zhou H."/>
            <person name="Lapidus A.L."/>
            <person name="Daligault H.E."/>
            <person name="Land M."/>
            <person name="Gilna P."/>
            <person name="Ivanova N."/>
            <person name="Kyrpides N."/>
            <person name="Culley D.E."/>
            <person name="McInerney M.J."/>
        </authorList>
    </citation>
    <scope>NUCLEOTIDE SEQUENCE [LARGE SCALE GENOMIC DNA]</scope>
    <source>
        <strain evidence="6">ATCC 27890 / DSM 864 / NBRC 100397 / JF-1</strain>
    </source>
</reference>
<dbReference type="EMBL" id="CP000254">
    <property type="protein sequence ID" value="ABD39791.1"/>
    <property type="molecule type" value="Genomic_DNA"/>
</dbReference>
<dbReference type="InterPro" id="IPR000700">
    <property type="entry name" value="PAS-assoc_C"/>
</dbReference>
<dbReference type="eggNOG" id="arCOG06712">
    <property type="taxonomic scope" value="Archaea"/>
</dbReference>
<dbReference type="Pfam" id="PF08448">
    <property type="entry name" value="PAS_4"/>
    <property type="match status" value="2"/>
</dbReference>
<dbReference type="AlphaFoldDB" id="Q2FR59"/>
<dbReference type="InterPro" id="IPR003660">
    <property type="entry name" value="HAMP_dom"/>
</dbReference>
<protein>
    <submittedName>
        <fullName evidence="5">PAS/PAC sensor protein</fullName>
    </submittedName>
</protein>
<dbReference type="InterPro" id="IPR013656">
    <property type="entry name" value="PAS_4"/>
</dbReference>
<feature type="domain" description="HAMP" evidence="4">
    <location>
        <begin position="564"/>
        <end position="616"/>
    </location>
</feature>
<evidence type="ECO:0000259" key="4">
    <source>
        <dbReference type="PROSITE" id="PS50885"/>
    </source>
</evidence>
<proteinExistence type="predicted"/>
<dbReference type="InParanoid" id="Q2FR59"/>
<keyword evidence="1" id="KW-0488">Methylation</keyword>
<feature type="domain" description="HAMP" evidence="4">
    <location>
        <begin position="382"/>
        <end position="434"/>
    </location>
</feature>
<evidence type="ECO:0000256" key="1">
    <source>
        <dbReference type="ARBA" id="ARBA00022481"/>
    </source>
</evidence>
<feature type="domain" description="PAC" evidence="3">
    <location>
        <begin position="78"/>
        <end position="131"/>
    </location>
</feature>
<feature type="domain" description="PAS" evidence="2">
    <location>
        <begin position="132"/>
        <end position="176"/>
    </location>
</feature>
<evidence type="ECO:0000313" key="5">
    <source>
        <dbReference type="EMBL" id="ABD39791.1"/>
    </source>
</evidence>
<dbReference type="STRING" id="323259.Mhun_0010"/>
<dbReference type="KEGG" id="mhu:Mhun_0010"/>
<dbReference type="InterPro" id="IPR000014">
    <property type="entry name" value="PAS"/>
</dbReference>
<dbReference type="EnsemblBacteria" id="ABD39791">
    <property type="protein sequence ID" value="ABD39791"/>
    <property type="gene ID" value="Mhun_0010"/>
</dbReference>
<dbReference type="GO" id="GO:0005886">
    <property type="term" value="C:plasma membrane"/>
    <property type="evidence" value="ECO:0007669"/>
    <property type="project" value="TreeGrafter"/>
</dbReference>
<dbReference type="GO" id="GO:0004888">
    <property type="term" value="F:transmembrane signaling receptor activity"/>
    <property type="evidence" value="ECO:0007669"/>
    <property type="project" value="TreeGrafter"/>
</dbReference>
<dbReference type="eggNOG" id="arCOG02320">
    <property type="taxonomic scope" value="Archaea"/>
</dbReference>
<feature type="domain" description="PAS" evidence="2">
    <location>
        <begin position="14"/>
        <end position="62"/>
    </location>
</feature>
<dbReference type="GO" id="GO:0006935">
    <property type="term" value="P:chemotaxis"/>
    <property type="evidence" value="ECO:0007669"/>
    <property type="project" value="TreeGrafter"/>
</dbReference>
<dbReference type="PROSITE" id="PS50113">
    <property type="entry name" value="PAC"/>
    <property type="match status" value="1"/>
</dbReference>
<dbReference type="Proteomes" id="UP000001941">
    <property type="component" value="Chromosome"/>
</dbReference>
<dbReference type="eggNOG" id="arCOG02372">
    <property type="taxonomic scope" value="Archaea"/>
</dbReference>
<name>Q2FR59_METHJ</name>
<dbReference type="InterPro" id="IPR035965">
    <property type="entry name" value="PAS-like_dom_sf"/>
</dbReference>
<evidence type="ECO:0000259" key="3">
    <source>
        <dbReference type="PROSITE" id="PS50113"/>
    </source>
</evidence>
<evidence type="ECO:0000313" key="6">
    <source>
        <dbReference type="Proteomes" id="UP000001941"/>
    </source>
</evidence>
<dbReference type="PANTHER" id="PTHR43531:SF14">
    <property type="entry name" value="METHYL-ACCEPTING CHEMOTAXIS PROTEIN I-RELATED"/>
    <property type="match status" value="1"/>
</dbReference>
<dbReference type="NCBIfam" id="TIGR00229">
    <property type="entry name" value="sensory_box"/>
    <property type="match status" value="1"/>
</dbReference>
<dbReference type="GO" id="GO:0007165">
    <property type="term" value="P:signal transduction"/>
    <property type="evidence" value="ECO:0007669"/>
    <property type="project" value="InterPro"/>
</dbReference>
<dbReference type="HOGENOM" id="CLU_370744_0_0_2"/>
<keyword evidence="6" id="KW-1185">Reference proteome</keyword>
<dbReference type="CDD" id="cd00130">
    <property type="entry name" value="PAS"/>
    <property type="match status" value="2"/>
</dbReference>
<dbReference type="PROSITE" id="PS50112">
    <property type="entry name" value="PAS"/>
    <property type="match status" value="2"/>
</dbReference>
<sequence length="750" mass="82225">MTFDRDDLGFCQNVLNGVATPVIQISPDRTIQMINDAALEILALTREQAVGQKCHELFRTDDCDGGECATLRAMREKRKIESETVAHIRGKDIPIHYYASPLFNDSGEVIGAVEYFENLTEIKKKEDDLRRAGKEIQGVLNGVATPVIAIDMSQKITYINNAGADLFQKKPEDLIGTICHTLFQNDVCQGGNCATMRSIRERRVITEETVAHIGSRDIPILITATPIVNDEGVCTGAVEFIIDLTSQKAAIQDVLTLTRAAVEGRLNTRADASKHQGDFRKIVEGVNDTLDAVIVPLNVAAGYVDRISKGDIPEKITDTYYGDFNTIKNNLNQCIDAVNALVADANMLSKAAVEGRLNTRADTSKHQGDFRKIVEGVNDTLDAVIGPLNVAARYVDDISRGDIPAKITDNYNGDFNTIKNNLNQCIDAVNALVADANMLSKAAVEGRLNTRADASKHQGDFRKIVEGVNDTLDAVIGPLNVAARYVDDISRGDIPAKITDNYNGDFNTIKNNLNSCIDAVNALVADANMLSKAAVEGRLNTRADTSKHQGDFRKIVEGVNDTLDAVIGPLHDISAVLKRMAVNDYSHGIEKKYLGDFALVASDVNEVRDRVNHIANSIIQISNGDLSEYNNFVKGGKRSDEDILVPAFIKVYETLQALQNELIRLTEASKAGKLSERGNPDQFKGAYADVIRGMNQMLDEILIPIGEGNRILEQIRGGNLREKVEIVCHGDHEKMKNAINGVHLWRVLHQ</sequence>
<accession>Q2FR59</accession>
<gene>
    <name evidence="5" type="ordered locus">Mhun_0010</name>
</gene>
<dbReference type="GeneID" id="32154755"/>
<dbReference type="SMART" id="SM00304">
    <property type="entry name" value="HAMP"/>
    <property type="match status" value="4"/>
</dbReference>
<dbReference type="SMART" id="SM00091">
    <property type="entry name" value="PAS"/>
    <property type="match status" value="2"/>
</dbReference>
<dbReference type="Gene3D" id="3.30.450.20">
    <property type="entry name" value="PAS domain"/>
    <property type="match status" value="2"/>
</dbReference>
<organism evidence="5 6">
    <name type="scientific">Methanospirillum hungatei JF-1 (strain ATCC 27890 / DSM 864 / NBRC 100397 / JF-1)</name>
    <dbReference type="NCBI Taxonomy" id="323259"/>
    <lineage>
        <taxon>Archaea</taxon>
        <taxon>Methanobacteriati</taxon>
        <taxon>Methanobacteriota</taxon>
        <taxon>Stenosarchaea group</taxon>
        <taxon>Methanomicrobia</taxon>
        <taxon>Methanomicrobiales</taxon>
        <taxon>Methanospirillaceae</taxon>
        <taxon>Methanospirillum</taxon>
    </lineage>
</organism>
<dbReference type="PROSITE" id="PS50885">
    <property type="entry name" value="HAMP"/>
    <property type="match status" value="3"/>
</dbReference>
<dbReference type="RefSeq" id="WP_011447088.1">
    <property type="nucleotide sequence ID" value="NC_007796.1"/>
</dbReference>
<feature type="domain" description="HAMP" evidence="4">
    <location>
        <begin position="473"/>
        <end position="525"/>
    </location>
</feature>
<dbReference type="SUPFAM" id="SSF55785">
    <property type="entry name" value="PYP-like sensor domain (PAS domain)"/>
    <property type="match status" value="2"/>
</dbReference>
<evidence type="ECO:0000259" key="2">
    <source>
        <dbReference type="PROSITE" id="PS50112"/>
    </source>
</evidence>